<feature type="chain" id="PRO_5047522808" evidence="8">
    <location>
        <begin position="25"/>
        <end position="455"/>
    </location>
</feature>
<evidence type="ECO:0000256" key="4">
    <source>
        <dbReference type="ARBA" id="ARBA00023136"/>
    </source>
</evidence>
<evidence type="ECO:0000256" key="7">
    <source>
        <dbReference type="SAM" id="Phobius"/>
    </source>
</evidence>
<feature type="region of interest" description="Disordered" evidence="6">
    <location>
        <begin position="405"/>
        <end position="455"/>
    </location>
</feature>
<evidence type="ECO:0000259" key="9">
    <source>
        <dbReference type="Pfam" id="PF10192"/>
    </source>
</evidence>
<feature type="domain" description="GPR180-like N-terminal" evidence="10">
    <location>
        <begin position="35"/>
        <end position="93"/>
    </location>
</feature>
<evidence type="ECO:0000313" key="11">
    <source>
        <dbReference type="EMBL" id="KAJ6236033.1"/>
    </source>
</evidence>
<feature type="transmembrane region" description="Helical" evidence="7">
    <location>
        <begin position="262"/>
        <end position="288"/>
    </location>
</feature>
<organism evidence="11 12">
    <name type="scientific">Anaeramoeba flamelloides</name>
    <dbReference type="NCBI Taxonomy" id="1746091"/>
    <lineage>
        <taxon>Eukaryota</taxon>
        <taxon>Metamonada</taxon>
        <taxon>Anaeramoebidae</taxon>
        <taxon>Anaeramoeba</taxon>
    </lineage>
</organism>
<feature type="transmembrane region" description="Helical" evidence="7">
    <location>
        <begin position="159"/>
        <end position="184"/>
    </location>
</feature>
<evidence type="ECO:0000256" key="1">
    <source>
        <dbReference type="ARBA" id="ARBA00004141"/>
    </source>
</evidence>
<comment type="subcellular location">
    <subcellularLocation>
        <location evidence="1">Membrane</location>
        <topology evidence="1">Multi-pass membrane protein</topology>
    </subcellularLocation>
</comment>
<evidence type="ECO:0000259" key="10">
    <source>
        <dbReference type="Pfam" id="PF21892"/>
    </source>
</evidence>
<evidence type="ECO:0000256" key="5">
    <source>
        <dbReference type="ARBA" id="ARBA00023180"/>
    </source>
</evidence>
<evidence type="ECO:0000313" key="12">
    <source>
        <dbReference type="Proteomes" id="UP001150062"/>
    </source>
</evidence>
<dbReference type="Pfam" id="PF10192">
    <property type="entry name" value="GPR180-TMEM145_TM"/>
    <property type="match status" value="1"/>
</dbReference>
<feature type="signal peptide" evidence="8">
    <location>
        <begin position="1"/>
        <end position="24"/>
    </location>
</feature>
<keyword evidence="3 7" id="KW-1133">Transmembrane helix</keyword>
<evidence type="ECO:0000256" key="8">
    <source>
        <dbReference type="SAM" id="SignalP"/>
    </source>
</evidence>
<dbReference type="Proteomes" id="UP001150062">
    <property type="component" value="Unassembled WGS sequence"/>
</dbReference>
<evidence type="ECO:0000256" key="2">
    <source>
        <dbReference type="ARBA" id="ARBA00022692"/>
    </source>
</evidence>
<dbReference type="PANTHER" id="PTHR23252:SF24">
    <property type="entry name" value="TRANSMEMBRANE PROTEIN 145"/>
    <property type="match status" value="1"/>
</dbReference>
<dbReference type="InterPro" id="IPR047831">
    <property type="entry name" value="GPR180/TMEM145"/>
</dbReference>
<protein>
    <submittedName>
        <fullName evidence="11">Intimal thickness receptor-related</fullName>
    </submittedName>
</protein>
<feature type="transmembrane region" description="Helical" evidence="7">
    <location>
        <begin position="300"/>
        <end position="321"/>
    </location>
</feature>
<feature type="domain" description="GPR180/TMEM145 transmembrane" evidence="9">
    <location>
        <begin position="166"/>
        <end position="385"/>
    </location>
</feature>
<name>A0ABQ8XTV2_9EUKA</name>
<keyword evidence="12" id="KW-1185">Reference proteome</keyword>
<keyword evidence="5" id="KW-0325">Glycoprotein</keyword>
<sequence>MKITPQKTLLICFLVLVVFQPIYSVRFTGSWNRKNKNWDFFARFCFQKSDKEKGNITWVFDIEQDLSLNFYDDQSNWDTIYHPDTKCSEIVKQATISESITSHKQKSYLFPNLQKYSMWYFTLSDCKNTKIQVENMHVHIWNPFKSKLSQEFSCEHQGLLALFCVYFVFFLLLTTFQSVISYRLKKLDNFHPIIRIYLYVLILRTFGIFCVMCHFGSFAQNGKGSYGLEVFGQLISTISIILFMTLLILVAKGWTISVQYILGKYVIITIMSIFLIFGIILIASAYVVLDKGSHYYALEAVPGVLYQIMRLIIMGVFLYYLRKTYLLEQISEKRNFYKKFGIVFTIWFLYFPLLVLISLGIPGIYREKVTQTFYLTFDFFTFIGMTWLLWPSTSIKFFKLVPPSLTSGESTRLKPTDGWAGLVEDDSSSSEESEEETEESNTGSTNSSEKSENSN</sequence>
<dbReference type="EMBL" id="JAOAOG010000251">
    <property type="protein sequence ID" value="KAJ6236033.1"/>
    <property type="molecule type" value="Genomic_DNA"/>
</dbReference>
<dbReference type="Pfam" id="PF21892">
    <property type="entry name" value="TMEM145_N"/>
    <property type="match status" value="1"/>
</dbReference>
<evidence type="ECO:0000256" key="6">
    <source>
        <dbReference type="SAM" id="MobiDB-lite"/>
    </source>
</evidence>
<feature type="transmembrane region" description="Helical" evidence="7">
    <location>
        <begin position="196"/>
        <end position="218"/>
    </location>
</feature>
<comment type="caution">
    <text evidence="11">The sequence shown here is derived from an EMBL/GenBank/DDBJ whole genome shotgun (WGS) entry which is preliminary data.</text>
</comment>
<gene>
    <name evidence="11" type="ORF">M0813_28309</name>
</gene>
<keyword evidence="8" id="KW-0732">Signal</keyword>
<dbReference type="InterPro" id="IPR053880">
    <property type="entry name" value="GPR180-like_N"/>
</dbReference>
<feature type="compositionally biased region" description="Acidic residues" evidence="6">
    <location>
        <begin position="423"/>
        <end position="439"/>
    </location>
</feature>
<feature type="transmembrane region" description="Helical" evidence="7">
    <location>
        <begin position="342"/>
        <end position="365"/>
    </location>
</feature>
<reference evidence="11" key="1">
    <citation type="submission" date="2022-08" db="EMBL/GenBank/DDBJ databases">
        <title>Novel sulfate-reducing endosymbionts in the free-living metamonad Anaeramoeba.</title>
        <authorList>
            <person name="Jerlstrom-Hultqvist J."/>
            <person name="Cepicka I."/>
            <person name="Gallot-Lavallee L."/>
            <person name="Salas-Leiva D."/>
            <person name="Curtis B.A."/>
            <person name="Zahonova K."/>
            <person name="Pipaliya S."/>
            <person name="Dacks J."/>
            <person name="Roger A.J."/>
        </authorList>
    </citation>
    <scope>NUCLEOTIDE SEQUENCE</scope>
    <source>
        <strain evidence="11">Schooner1</strain>
    </source>
</reference>
<accession>A0ABQ8XTV2</accession>
<feature type="transmembrane region" description="Helical" evidence="7">
    <location>
        <begin position="230"/>
        <end position="250"/>
    </location>
</feature>
<evidence type="ECO:0000256" key="3">
    <source>
        <dbReference type="ARBA" id="ARBA00022989"/>
    </source>
</evidence>
<keyword evidence="2 7" id="KW-0812">Transmembrane</keyword>
<proteinExistence type="predicted"/>
<keyword evidence="4 7" id="KW-0472">Membrane</keyword>
<dbReference type="InterPro" id="IPR019336">
    <property type="entry name" value="GPR180/TMEM145_TM"/>
</dbReference>
<feature type="transmembrane region" description="Helical" evidence="7">
    <location>
        <begin position="371"/>
        <end position="390"/>
    </location>
</feature>
<dbReference type="PANTHER" id="PTHR23252">
    <property type="entry name" value="INTIMAL THICKNESS RECEPTOR-RELATED"/>
    <property type="match status" value="1"/>
</dbReference>
<keyword evidence="11" id="KW-0675">Receptor</keyword>